<dbReference type="Pfam" id="PF00441">
    <property type="entry name" value="Acyl-CoA_dh_1"/>
    <property type="match status" value="1"/>
</dbReference>
<keyword evidence="4 5" id="KW-0274">FAD</keyword>
<evidence type="ECO:0000259" key="8">
    <source>
        <dbReference type="Pfam" id="PF18158"/>
    </source>
</evidence>
<comment type="similarity">
    <text evidence="2 5">Belongs to the acyl-CoA dehydrogenase family.</text>
</comment>
<gene>
    <name evidence="9" type="primary">aidB</name>
    <name evidence="9" type="ORF">WG78_10210</name>
</gene>
<dbReference type="InterPro" id="IPR052904">
    <property type="entry name" value="Acyl-CoA_dehydrogenase-like"/>
</dbReference>
<organism evidence="9 10">
    <name type="scientific">Amantichitinum ursilacus</name>
    <dbReference type="NCBI Taxonomy" id="857265"/>
    <lineage>
        <taxon>Bacteria</taxon>
        <taxon>Pseudomonadati</taxon>
        <taxon>Pseudomonadota</taxon>
        <taxon>Betaproteobacteria</taxon>
        <taxon>Neisseriales</taxon>
        <taxon>Chitinibacteraceae</taxon>
        <taxon>Amantichitinum</taxon>
    </lineage>
</organism>
<dbReference type="InterPro" id="IPR006091">
    <property type="entry name" value="Acyl-CoA_Oxase/DH_mid-dom"/>
</dbReference>
<sequence length="554" mass="60554">MFYGASLMQTPSNQPPALEHYNLWDNDTPLREAALRVVGADMGQRLAGVGQSIGQPTFFALGRSANRNPPELRRYGPDGERIDELEFHPSWHALMMQAADMRLHNGPWVDDEDSAVSRAVRFMLVAQVEAGVLCPMTMTYGAYPVLTQSLVTEGGVFDGWRTPLASGNYDPRDLPGSAKGGLLIGMGMTERQGGSDVRSNTTTATPDQLAGPGHMYRLNGHKWFYSVPQSDAHLVLAQTPGGLSCFLVPRRLPDGNRNDIYIERLKDKLGNRSNASAEVEFDDACGWLIGEEGRGGATILQVGGHTRFDCALGSLGMMRRAISIAMHHAQARYTFGKPLVEHDLMKRVLADLALEMEGLVALALDLAQAREPQASDAEQRWARLLTPAFKYVVCQRGIGFVAECMQVVGGNGYIEENDLPRLYREMPVNAIWEGSSNIMALDVRRALERDPELISLLQERLAPTCAANPVLARAWQALAAQLQNPAEADMRVLTERLIDIAAAATLTAHGPQLVATAWSAARLEQAGGLYGSRSLAGAQALLLQRVWPEDDHDH</sequence>
<keyword evidence="3 5" id="KW-0285">Flavoprotein</keyword>
<dbReference type="EMBL" id="LAQT01000008">
    <property type="protein sequence ID" value="KPC52855.1"/>
    <property type="molecule type" value="Genomic_DNA"/>
</dbReference>
<evidence type="ECO:0000313" key="10">
    <source>
        <dbReference type="Proteomes" id="UP000037939"/>
    </source>
</evidence>
<proteinExistence type="inferred from homology"/>
<dbReference type="AlphaFoldDB" id="A0A0N0GNK3"/>
<dbReference type="Pfam" id="PF18158">
    <property type="entry name" value="AidB_N"/>
    <property type="match status" value="1"/>
</dbReference>
<dbReference type="Proteomes" id="UP000037939">
    <property type="component" value="Unassembled WGS sequence"/>
</dbReference>
<evidence type="ECO:0000259" key="6">
    <source>
        <dbReference type="Pfam" id="PF00441"/>
    </source>
</evidence>
<evidence type="ECO:0000256" key="2">
    <source>
        <dbReference type="ARBA" id="ARBA00009347"/>
    </source>
</evidence>
<feature type="domain" description="Acyl-CoA oxidase/dehydrogenase middle" evidence="7">
    <location>
        <begin position="186"/>
        <end position="283"/>
    </location>
</feature>
<dbReference type="Gene3D" id="1.20.140.10">
    <property type="entry name" value="Butyryl-CoA Dehydrogenase, subunit A, domain 3"/>
    <property type="match status" value="1"/>
</dbReference>
<accession>A0A0N0GNK3</accession>
<dbReference type="PANTHER" id="PTHR42707">
    <property type="entry name" value="ACYL-COA DEHYDROGENASE"/>
    <property type="match status" value="1"/>
</dbReference>
<feature type="domain" description="Acyl-CoA dehydrogenase/oxidase C-terminal" evidence="6">
    <location>
        <begin position="294"/>
        <end position="447"/>
    </location>
</feature>
<evidence type="ECO:0000256" key="1">
    <source>
        <dbReference type="ARBA" id="ARBA00001974"/>
    </source>
</evidence>
<feature type="domain" description="Adaptive response protein AidB N-terminal" evidence="8">
    <location>
        <begin position="13"/>
        <end position="171"/>
    </location>
</feature>
<dbReference type="Pfam" id="PF02770">
    <property type="entry name" value="Acyl-CoA_dh_M"/>
    <property type="match status" value="1"/>
</dbReference>
<evidence type="ECO:0000256" key="5">
    <source>
        <dbReference type="RuleBase" id="RU362125"/>
    </source>
</evidence>
<comment type="cofactor">
    <cofactor evidence="1 5">
        <name>FAD</name>
        <dbReference type="ChEBI" id="CHEBI:57692"/>
    </cofactor>
</comment>
<dbReference type="InterPro" id="IPR009075">
    <property type="entry name" value="AcylCo_DH/oxidase_C"/>
</dbReference>
<dbReference type="PATRIC" id="fig|857265.3.peg.2097"/>
<name>A0A0N0GNK3_9NEIS</name>
<dbReference type="SUPFAM" id="SSF47203">
    <property type="entry name" value="Acyl-CoA dehydrogenase C-terminal domain-like"/>
    <property type="match status" value="1"/>
</dbReference>
<dbReference type="SUPFAM" id="SSF56645">
    <property type="entry name" value="Acyl-CoA dehydrogenase NM domain-like"/>
    <property type="match status" value="1"/>
</dbReference>
<evidence type="ECO:0000256" key="4">
    <source>
        <dbReference type="ARBA" id="ARBA00022827"/>
    </source>
</evidence>
<dbReference type="STRING" id="857265.WG78_10210"/>
<evidence type="ECO:0000256" key="3">
    <source>
        <dbReference type="ARBA" id="ARBA00022630"/>
    </source>
</evidence>
<dbReference type="NCBIfam" id="NF008594">
    <property type="entry name" value="PRK11561.1"/>
    <property type="match status" value="1"/>
</dbReference>
<evidence type="ECO:0000259" key="7">
    <source>
        <dbReference type="Pfam" id="PF02770"/>
    </source>
</evidence>
<keyword evidence="5 9" id="KW-0560">Oxidoreductase</keyword>
<dbReference type="InterPro" id="IPR006089">
    <property type="entry name" value="Acyl-CoA_DH_CS"/>
</dbReference>
<dbReference type="PANTHER" id="PTHR42707:SF3">
    <property type="entry name" value="ACYL-COA DEHYDROGENASE AIDB-RELATED"/>
    <property type="match status" value="1"/>
</dbReference>
<evidence type="ECO:0000313" key="9">
    <source>
        <dbReference type="EMBL" id="KPC52855.1"/>
    </source>
</evidence>
<dbReference type="PROSITE" id="PS00073">
    <property type="entry name" value="ACYL_COA_DH_2"/>
    <property type="match status" value="1"/>
</dbReference>
<comment type="caution">
    <text evidence="9">The sequence shown here is derived from an EMBL/GenBank/DDBJ whole genome shotgun (WGS) entry which is preliminary data.</text>
</comment>
<dbReference type="EC" id="1.3.99.-" evidence="9"/>
<dbReference type="Gene3D" id="6.10.250.600">
    <property type="match status" value="1"/>
</dbReference>
<keyword evidence="10" id="KW-1185">Reference proteome</keyword>
<dbReference type="InterPro" id="IPR041504">
    <property type="entry name" value="AidB_N"/>
</dbReference>
<dbReference type="PROSITE" id="PS00072">
    <property type="entry name" value="ACYL_COA_DH_1"/>
    <property type="match status" value="1"/>
</dbReference>
<dbReference type="Gene3D" id="2.40.110.20">
    <property type="match status" value="1"/>
</dbReference>
<reference evidence="9 10" key="1">
    <citation type="submission" date="2015-07" db="EMBL/GenBank/DDBJ databases">
        <title>Draft genome sequence of the Amantichitinum ursilacus IGB-41, a new chitin-degrading bacterium.</title>
        <authorList>
            <person name="Kirstahler P."/>
            <person name="Guenther M."/>
            <person name="Grumaz C."/>
            <person name="Rupp S."/>
            <person name="Zibek S."/>
            <person name="Sohn K."/>
        </authorList>
    </citation>
    <scope>NUCLEOTIDE SEQUENCE [LARGE SCALE GENOMIC DNA]</scope>
    <source>
        <strain evidence="9 10">IGB-41</strain>
    </source>
</reference>
<dbReference type="InterPro" id="IPR009100">
    <property type="entry name" value="AcylCoA_DH/oxidase_NM_dom_sf"/>
</dbReference>
<dbReference type="GO" id="GO:0003995">
    <property type="term" value="F:acyl-CoA dehydrogenase activity"/>
    <property type="evidence" value="ECO:0007669"/>
    <property type="project" value="InterPro"/>
</dbReference>
<dbReference type="InterPro" id="IPR036250">
    <property type="entry name" value="AcylCo_DH-like_C"/>
</dbReference>
<protein>
    <submittedName>
        <fullName evidence="9">Putative acyl-CoA dehydrogenase AidB</fullName>
        <ecNumber evidence="9">1.3.99.-</ecNumber>
    </submittedName>
</protein>